<reference evidence="2 3" key="1">
    <citation type="submission" date="2018-12" db="EMBL/GenBank/DDBJ databases">
        <authorList>
            <person name="Toschakov S.V."/>
        </authorList>
    </citation>
    <scope>NUCLEOTIDE SEQUENCE [LARGE SCALE GENOMIC DNA]</scope>
    <source>
        <strain evidence="2 3">GM2012</strain>
    </source>
</reference>
<feature type="signal peptide" evidence="1">
    <location>
        <begin position="1"/>
        <end position="26"/>
    </location>
</feature>
<name>A0A432MEB4_9BACT</name>
<feature type="non-terminal residue" evidence="2">
    <location>
        <position position="110"/>
    </location>
</feature>
<accession>A0A432MEB4</accession>
<sequence>MQSTGSKLILALAAALGVNLTGPVSAHDGHDHAGAAHGGVSATTSQHHVEAVFTPQGVRLFVHDLQHRPVDLSRVAASATFYHPNLPDKPWFSRPLRAAPSHPGHPAEAL</sequence>
<evidence type="ECO:0000313" key="3">
    <source>
        <dbReference type="Proteomes" id="UP000280296"/>
    </source>
</evidence>
<organism evidence="2 3">
    <name type="scientific">Tautonia sociabilis</name>
    <dbReference type="NCBI Taxonomy" id="2080755"/>
    <lineage>
        <taxon>Bacteria</taxon>
        <taxon>Pseudomonadati</taxon>
        <taxon>Planctomycetota</taxon>
        <taxon>Planctomycetia</taxon>
        <taxon>Isosphaerales</taxon>
        <taxon>Isosphaeraceae</taxon>
        <taxon>Tautonia</taxon>
    </lineage>
</organism>
<dbReference type="EMBL" id="RYZH01000058">
    <property type="protein sequence ID" value="RUL83576.1"/>
    <property type="molecule type" value="Genomic_DNA"/>
</dbReference>
<evidence type="ECO:0000256" key="1">
    <source>
        <dbReference type="SAM" id="SignalP"/>
    </source>
</evidence>
<keyword evidence="1" id="KW-0732">Signal</keyword>
<evidence type="ECO:0008006" key="4">
    <source>
        <dbReference type="Google" id="ProtNLM"/>
    </source>
</evidence>
<protein>
    <recommendedName>
        <fullName evidence="4">DUF2796 domain-containing protein</fullName>
    </recommendedName>
</protein>
<gene>
    <name evidence="2" type="ORF">TsocGM_21975</name>
</gene>
<proteinExistence type="predicted"/>
<keyword evidence="3" id="KW-1185">Reference proteome</keyword>
<evidence type="ECO:0000313" key="2">
    <source>
        <dbReference type="EMBL" id="RUL83576.1"/>
    </source>
</evidence>
<comment type="caution">
    <text evidence="2">The sequence shown here is derived from an EMBL/GenBank/DDBJ whole genome shotgun (WGS) entry which is preliminary data.</text>
</comment>
<dbReference type="AlphaFoldDB" id="A0A432MEB4"/>
<feature type="chain" id="PRO_5019539032" description="DUF2796 domain-containing protein" evidence="1">
    <location>
        <begin position="27"/>
        <end position="110"/>
    </location>
</feature>
<reference evidence="2 3" key="2">
    <citation type="submission" date="2019-01" db="EMBL/GenBank/DDBJ databases">
        <title>Tautonia sociabilis, a novel thermotolerant planctomycete of Isosphaeraceae family, isolated from a 4000 m deep subterranean habitat.</title>
        <authorList>
            <person name="Kovaleva O.L."/>
            <person name="Elcheninov A.G."/>
            <person name="Van Heerden E."/>
            <person name="Toshchakov S.V."/>
            <person name="Novikov A."/>
            <person name="Bonch-Osmolovskaya E.A."/>
            <person name="Kublanov I.V."/>
        </authorList>
    </citation>
    <scope>NUCLEOTIDE SEQUENCE [LARGE SCALE GENOMIC DNA]</scope>
    <source>
        <strain evidence="2 3">GM2012</strain>
    </source>
</reference>
<dbReference type="Proteomes" id="UP000280296">
    <property type="component" value="Unassembled WGS sequence"/>
</dbReference>